<reference evidence="2 3" key="1">
    <citation type="submission" date="2019-03" db="EMBL/GenBank/DDBJ databases">
        <title>Genomic Encyclopedia of Type Strains, Phase IV (KMG-IV): sequencing the most valuable type-strain genomes for metagenomic binning, comparative biology and taxonomic classification.</title>
        <authorList>
            <person name="Goeker M."/>
        </authorList>
    </citation>
    <scope>NUCLEOTIDE SEQUENCE [LARGE SCALE GENOMIC DNA]</scope>
    <source>
        <strain evidence="2 3">DSM 11170</strain>
    </source>
</reference>
<name>A0A4R2RW96_9FIRM</name>
<dbReference type="GO" id="GO:0004622">
    <property type="term" value="F:phosphatidylcholine lysophospholipase activity"/>
    <property type="evidence" value="ECO:0007669"/>
    <property type="project" value="TreeGrafter"/>
</dbReference>
<organism evidence="2 3">
    <name type="scientific">Heliophilum fasciatum</name>
    <dbReference type="NCBI Taxonomy" id="35700"/>
    <lineage>
        <taxon>Bacteria</taxon>
        <taxon>Bacillati</taxon>
        <taxon>Bacillota</taxon>
        <taxon>Clostridia</taxon>
        <taxon>Eubacteriales</taxon>
        <taxon>Heliobacteriaceae</taxon>
        <taxon>Heliophilum</taxon>
    </lineage>
</organism>
<dbReference type="Pfam" id="PF13472">
    <property type="entry name" value="Lipase_GDSL_2"/>
    <property type="match status" value="1"/>
</dbReference>
<dbReference type="InterPro" id="IPR013830">
    <property type="entry name" value="SGNH_hydro"/>
</dbReference>
<dbReference type="InterPro" id="IPR036514">
    <property type="entry name" value="SGNH_hydro_sf"/>
</dbReference>
<proteinExistence type="predicted"/>
<dbReference type="PANTHER" id="PTHR30383:SF5">
    <property type="entry name" value="SGNH HYDROLASE-TYPE ESTERASE DOMAIN-CONTAINING PROTEIN"/>
    <property type="match status" value="1"/>
</dbReference>
<dbReference type="EMBL" id="SLXT01000002">
    <property type="protein sequence ID" value="TCP68722.1"/>
    <property type="molecule type" value="Genomic_DNA"/>
</dbReference>
<dbReference type="InterPro" id="IPR051532">
    <property type="entry name" value="Ester_Hydrolysis_Enzymes"/>
</dbReference>
<keyword evidence="3" id="KW-1185">Reference proteome</keyword>
<feature type="domain" description="SGNH hydrolase-type esterase" evidence="1">
    <location>
        <begin position="8"/>
        <end position="174"/>
    </location>
</feature>
<dbReference type="SUPFAM" id="SSF52266">
    <property type="entry name" value="SGNH hydrolase"/>
    <property type="match status" value="1"/>
</dbReference>
<dbReference type="RefSeq" id="WP_131917918.1">
    <property type="nucleotide sequence ID" value="NZ_JAOQNU010000002.1"/>
</dbReference>
<sequence length="193" mass="21726">MEQPMIFALGDSLTWGYPEGPDYSWTTILEEALQCPVINLGTNGATTEDMRREMIHILPDVEPRSIVVITGGANDAFQLVPAEKVIRNYRDMLERVRIARCQAVIGLTIPINEEPFGARLLGYRQAMLTALREDPEFIGIPVIDFFAALAVDDGWTMKPEYAVDSCHPSREGYRKMGEAAVAFFRQETKKDEQ</sequence>
<protein>
    <submittedName>
        <fullName evidence="2">Lysophospholipase L1-like esterase</fullName>
    </submittedName>
</protein>
<dbReference type="OrthoDB" id="9777593at2"/>
<dbReference type="Gene3D" id="3.40.50.1110">
    <property type="entry name" value="SGNH hydrolase"/>
    <property type="match status" value="1"/>
</dbReference>
<dbReference type="Proteomes" id="UP000294813">
    <property type="component" value="Unassembled WGS sequence"/>
</dbReference>
<evidence type="ECO:0000313" key="2">
    <source>
        <dbReference type="EMBL" id="TCP68722.1"/>
    </source>
</evidence>
<dbReference type="PANTHER" id="PTHR30383">
    <property type="entry name" value="THIOESTERASE 1/PROTEASE 1/LYSOPHOSPHOLIPASE L1"/>
    <property type="match status" value="1"/>
</dbReference>
<evidence type="ECO:0000313" key="3">
    <source>
        <dbReference type="Proteomes" id="UP000294813"/>
    </source>
</evidence>
<evidence type="ECO:0000259" key="1">
    <source>
        <dbReference type="Pfam" id="PF13472"/>
    </source>
</evidence>
<accession>A0A4R2RW96</accession>
<gene>
    <name evidence="2" type="ORF">EDD73_102118</name>
</gene>
<comment type="caution">
    <text evidence="2">The sequence shown here is derived from an EMBL/GenBank/DDBJ whole genome shotgun (WGS) entry which is preliminary data.</text>
</comment>
<dbReference type="AlphaFoldDB" id="A0A4R2RW96"/>